<reference evidence="1 2" key="1">
    <citation type="submission" date="2019-06" db="EMBL/GenBank/DDBJ databases">
        <title>WGS assembly of Gossypium darwinii.</title>
        <authorList>
            <person name="Chen Z.J."/>
            <person name="Sreedasyam A."/>
            <person name="Ando A."/>
            <person name="Song Q."/>
            <person name="De L."/>
            <person name="Hulse-Kemp A."/>
            <person name="Ding M."/>
            <person name="Ye W."/>
            <person name="Kirkbride R."/>
            <person name="Jenkins J."/>
            <person name="Plott C."/>
            <person name="Lovell J."/>
            <person name="Lin Y.-M."/>
            <person name="Vaughn R."/>
            <person name="Liu B."/>
            <person name="Li W."/>
            <person name="Simpson S."/>
            <person name="Scheffler B."/>
            <person name="Saski C."/>
            <person name="Grover C."/>
            <person name="Hu G."/>
            <person name="Conover J."/>
            <person name="Carlson J."/>
            <person name="Shu S."/>
            <person name="Boston L."/>
            <person name="Williams M."/>
            <person name="Peterson D."/>
            <person name="Mcgee K."/>
            <person name="Jones D."/>
            <person name="Wendel J."/>
            <person name="Stelly D."/>
            <person name="Grimwood J."/>
            <person name="Schmutz J."/>
        </authorList>
    </citation>
    <scope>NUCLEOTIDE SEQUENCE [LARGE SCALE GENOMIC DNA]</scope>
    <source>
        <strain evidence="1">1808015.09</strain>
    </source>
</reference>
<keyword evidence="2" id="KW-1185">Reference proteome</keyword>
<evidence type="ECO:0000313" key="2">
    <source>
        <dbReference type="Proteomes" id="UP000323506"/>
    </source>
</evidence>
<organism evidence="1 2">
    <name type="scientific">Gossypium darwinii</name>
    <name type="common">Darwin's cotton</name>
    <name type="synonym">Gossypium barbadense var. darwinii</name>
    <dbReference type="NCBI Taxonomy" id="34276"/>
    <lineage>
        <taxon>Eukaryota</taxon>
        <taxon>Viridiplantae</taxon>
        <taxon>Streptophyta</taxon>
        <taxon>Embryophyta</taxon>
        <taxon>Tracheophyta</taxon>
        <taxon>Spermatophyta</taxon>
        <taxon>Magnoliopsida</taxon>
        <taxon>eudicotyledons</taxon>
        <taxon>Gunneridae</taxon>
        <taxon>Pentapetalae</taxon>
        <taxon>rosids</taxon>
        <taxon>malvids</taxon>
        <taxon>Malvales</taxon>
        <taxon>Malvaceae</taxon>
        <taxon>Malvoideae</taxon>
        <taxon>Gossypium</taxon>
    </lineage>
</organism>
<evidence type="ECO:0000313" key="1">
    <source>
        <dbReference type="EMBL" id="TYG40888.1"/>
    </source>
</evidence>
<name>A0A5D2A9S5_GOSDA</name>
<sequence>MVLFPGNRVHISLMSGFLGRRYVIKLLCISYYHRENLHIVSRERLNPEEISCNILKWFMVTIMETMLTKKQTMMIQWHLMLLMDERVDVIGI</sequence>
<accession>A0A5D2A9S5</accession>
<gene>
    <name evidence="1" type="ORF">ES288_D12G130100v1</name>
</gene>
<dbReference type="AlphaFoldDB" id="A0A5D2A9S5"/>
<protein>
    <submittedName>
        <fullName evidence="1">Uncharacterized protein</fullName>
    </submittedName>
</protein>
<dbReference type="EMBL" id="CM017712">
    <property type="protein sequence ID" value="TYG40888.1"/>
    <property type="molecule type" value="Genomic_DNA"/>
</dbReference>
<proteinExistence type="predicted"/>
<dbReference type="Proteomes" id="UP000323506">
    <property type="component" value="Chromosome D12"/>
</dbReference>